<protein>
    <recommendedName>
        <fullName evidence="2">Protein kinase domain-containing protein</fullName>
    </recommendedName>
</protein>
<proteinExistence type="predicted"/>
<dbReference type="EMBL" id="JAQQWE010000008">
    <property type="protein sequence ID" value="KAK7943975.1"/>
    <property type="molecule type" value="Genomic_DNA"/>
</dbReference>
<gene>
    <name evidence="3" type="ORF">PG986_013088</name>
</gene>
<dbReference type="InterPro" id="IPR011009">
    <property type="entry name" value="Kinase-like_dom_sf"/>
</dbReference>
<organism evidence="3 4">
    <name type="scientific">Apiospora aurea</name>
    <dbReference type="NCBI Taxonomy" id="335848"/>
    <lineage>
        <taxon>Eukaryota</taxon>
        <taxon>Fungi</taxon>
        <taxon>Dikarya</taxon>
        <taxon>Ascomycota</taxon>
        <taxon>Pezizomycotina</taxon>
        <taxon>Sordariomycetes</taxon>
        <taxon>Xylariomycetidae</taxon>
        <taxon>Amphisphaeriales</taxon>
        <taxon>Apiosporaceae</taxon>
        <taxon>Apiospora</taxon>
    </lineage>
</organism>
<sequence>MAPSLIRALFGIEKLKTTRRGWLRSKIKKRTNLPGGPGGVVGQAAAPEQENWDPNADPLSLDGLKISTRRHFQGRDQPFKYQRIVGEGIYGIAALLHDTRSQPPSKVVIKRPSRREAQAALRQEIRRLRLFRGAAHVLQMVSYRDRDFGDPERDADWGRPMAGLDGPSIVMEYLEMGSFEQLWNRCIQARVRVPNRVLWSIMLCLIRGLIAFAWPPRGSALQAETIERVPPGVRPDIIAHNDLHVGNLMFGSMQPDVREHSLVPQLKIIDLGLADSAEQKRGPRDSDNFNEYQGSHSNMKDMAEIMLRLITNWAGSPPMFQPPAICSGFETDAILLWEAGADQRYPRLDEALRRLIGRMMARNFKDRPLLEDILYIAEEAVRTRTADYYPSEYRREETDTGIRAFVQRFLLDA</sequence>
<dbReference type="InterPro" id="IPR017441">
    <property type="entry name" value="Protein_kinase_ATP_BS"/>
</dbReference>
<feature type="domain" description="Protein kinase" evidence="2">
    <location>
        <begin position="79"/>
        <end position="381"/>
    </location>
</feature>
<evidence type="ECO:0000256" key="1">
    <source>
        <dbReference type="PROSITE-ProRule" id="PRU10141"/>
    </source>
</evidence>
<name>A0ABR1Q1W1_9PEZI</name>
<comment type="caution">
    <text evidence="3">The sequence shown here is derived from an EMBL/GenBank/DDBJ whole genome shotgun (WGS) entry which is preliminary data.</text>
</comment>
<dbReference type="SMART" id="SM00220">
    <property type="entry name" value="S_TKc"/>
    <property type="match status" value="1"/>
</dbReference>
<keyword evidence="1" id="KW-0547">Nucleotide-binding</keyword>
<keyword evidence="4" id="KW-1185">Reference proteome</keyword>
<dbReference type="Gene3D" id="1.10.510.10">
    <property type="entry name" value="Transferase(Phosphotransferase) domain 1"/>
    <property type="match status" value="1"/>
</dbReference>
<dbReference type="Proteomes" id="UP001391051">
    <property type="component" value="Unassembled WGS sequence"/>
</dbReference>
<evidence type="ECO:0000313" key="3">
    <source>
        <dbReference type="EMBL" id="KAK7943975.1"/>
    </source>
</evidence>
<dbReference type="PROSITE" id="PS00107">
    <property type="entry name" value="PROTEIN_KINASE_ATP"/>
    <property type="match status" value="1"/>
</dbReference>
<dbReference type="InterPro" id="IPR000719">
    <property type="entry name" value="Prot_kinase_dom"/>
</dbReference>
<dbReference type="GeneID" id="92082372"/>
<reference evidence="3 4" key="1">
    <citation type="submission" date="2023-01" db="EMBL/GenBank/DDBJ databases">
        <title>Analysis of 21 Apiospora genomes using comparative genomics revels a genus with tremendous synthesis potential of carbohydrate active enzymes and secondary metabolites.</title>
        <authorList>
            <person name="Sorensen T."/>
        </authorList>
    </citation>
    <scope>NUCLEOTIDE SEQUENCE [LARGE SCALE GENOMIC DNA]</scope>
    <source>
        <strain evidence="3 4">CBS 24483</strain>
    </source>
</reference>
<keyword evidence="1" id="KW-0067">ATP-binding</keyword>
<dbReference type="RefSeq" id="XP_066696006.1">
    <property type="nucleotide sequence ID" value="XM_066849310.1"/>
</dbReference>
<dbReference type="SUPFAM" id="SSF56112">
    <property type="entry name" value="Protein kinase-like (PK-like)"/>
    <property type="match status" value="1"/>
</dbReference>
<dbReference type="PROSITE" id="PS50011">
    <property type="entry name" value="PROTEIN_KINASE_DOM"/>
    <property type="match status" value="1"/>
</dbReference>
<feature type="binding site" evidence="1">
    <location>
        <position position="110"/>
    </location>
    <ligand>
        <name>ATP</name>
        <dbReference type="ChEBI" id="CHEBI:30616"/>
    </ligand>
</feature>
<accession>A0ABR1Q1W1</accession>
<evidence type="ECO:0000313" key="4">
    <source>
        <dbReference type="Proteomes" id="UP001391051"/>
    </source>
</evidence>
<evidence type="ECO:0000259" key="2">
    <source>
        <dbReference type="PROSITE" id="PS50011"/>
    </source>
</evidence>